<proteinExistence type="predicted"/>
<dbReference type="OrthoDB" id="9815199at2"/>
<dbReference type="EMBL" id="SJFN01000010">
    <property type="protein sequence ID" value="TBW38672.1"/>
    <property type="molecule type" value="Genomic_DNA"/>
</dbReference>
<evidence type="ECO:0000313" key="2">
    <source>
        <dbReference type="EMBL" id="TBW38672.1"/>
    </source>
</evidence>
<organism evidence="2 3">
    <name type="scientific">Siculibacillus lacustris</name>
    <dbReference type="NCBI Taxonomy" id="1549641"/>
    <lineage>
        <taxon>Bacteria</taxon>
        <taxon>Pseudomonadati</taxon>
        <taxon>Pseudomonadota</taxon>
        <taxon>Alphaproteobacteria</taxon>
        <taxon>Hyphomicrobiales</taxon>
        <taxon>Ancalomicrobiaceae</taxon>
        <taxon>Siculibacillus</taxon>
    </lineage>
</organism>
<evidence type="ECO:0000313" key="3">
    <source>
        <dbReference type="Proteomes" id="UP000292781"/>
    </source>
</evidence>
<gene>
    <name evidence="2" type="ORF">EYW49_08205</name>
</gene>
<dbReference type="Pfam" id="PF09838">
    <property type="entry name" value="DUF2065"/>
    <property type="match status" value="1"/>
</dbReference>
<sequence length="67" mass="6842">MTLGPGTRDLIVAVGLVLAIEGAVYAAAPGPMKRLLAQMRMLPDNAFRIGGLVALVAGVAIVWAARG</sequence>
<dbReference type="PANTHER" id="PTHR38602">
    <property type="entry name" value="INNER MEMBRANE PROTEIN-RELATED"/>
    <property type="match status" value="1"/>
</dbReference>
<keyword evidence="1" id="KW-0472">Membrane</keyword>
<dbReference type="PANTHER" id="PTHR38602:SF1">
    <property type="entry name" value="INNER MEMBRANE PROTEIN"/>
    <property type="match status" value="1"/>
</dbReference>
<evidence type="ECO:0000256" key="1">
    <source>
        <dbReference type="SAM" id="Phobius"/>
    </source>
</evidence>
<protein>
    <submittedName>
        <fullName evidence="2">DUF2065 domain-containing protein</fullName>
    </submittedName>
</protein>
<accession>A0A4Q9VRW6</accession>
<dbReference type="Proteomes" id="UP000292781">
    <property type="component" value="Unassembled WGS sequence"/>
</dbReference>
<feature type="transmembrane region" description="Helical" evidence="1">
    <location>
        <begin position="46"/>
        <end position="65"/>
    </location>
</feature>
<comment type="caution">
    <text evidence="2">The sequence shown here is derived from an EMBL/GenBank/DDBJ whole genome shotgun (WGS) entry which is preliminary data.</text>
</comment>
<dbReference type="RefSeq" id="WP_131308085.1">
    <property type="nucleotide sequence ID" value="NZ_SJFN01000010.1"/>
</dbReference>
<keyword evidence="1" id="KW-0812">Transmembrane</keyword>
<reference evidence="2 3" key="1">
    <citation type="submission" date="2019-02" db="EMBL/GenBank/DDBJ databases">
        <title>Siculibacillus lacustris gen. nov., sp. nov., a new rosette-forming bacterium isolated from a freshwater crater lake (Lake St. Ana, Romania).</title>
        <authorList>
            <person name="Felfoldi T."/>
            <person name="Marton Z."/>
            <person name="Szabo A."/>
            <person name="Mentes A."/>
            <person name="Boka K."/>
            <person name="Marialigeti K."/>
            <person name="Mathe I."/>
            <person name="Koncz M."/>
            <person name="Schumann P."/>
            <person name="Toth E."/>
        </authorList>
    </citation>
    <scope>NUCLEOTIDE SEQUENCE [LARGE SCALE GENOMIC DNA]</scope>
    <source>
        <strain evidence="2 3">SA-279</strain>
    </source>
</reference>
<keyword evidence="1" id="KW-1133">Transmembrane helix</keyword>
<dbReference type="InterPro" id="IPR019201">
    <property type="entry name" value="DUF2065"/>
</dbReference>
<name>A0A4Q9VRW6_9HYPH</name>
<keyword evidence="3" id="KW-1185">Reference proteome</keyword>
<dbReference type="AlphaFoldDB" id="A0A4Q9VRW6"/>